<accession>A0ABQ6LP51</accession>
<dbReference type="PRINTS" id="PR01996">
    <property type="entry name" value="MTP1FAMILY"/>
</dbReference>
<sequence>MTAKKGPALIINWGGSQALISLRSKSYEINNTTVDITTDGDVDGSGYHWAKFLPTVKSFSASGEGVADAQADYDTIVAAAMGAAVGADSVITLGNGGTLTGDLLISSFGEAGNVGGEITFSISLQSAGVMTYAAPGS</sequence>
<dbReference type="InterPro" id="IPR011855">
    <property type="entry name" value="Phgtail_TP901_1"/>
</dbReference>
<dbReference type="Pfam" id="PF06199">
    <property type="entry name" value="Phage_tail_2"/>
    <property type="match status" value="1"/>
</dbReference>
<reference evidence="1 2" key="1">
    <citation type="submission" date="2023-04" db="EMBL/GenBank/DDBJ databases">
        <title>Marinoamorphus aggregata gen. nov., sp. Nov., isolate from tissue of brittle star Ophioplocus japonicus.</title>
        <authorList>
            <person name="Kawano K."/>
            <person name="Sawayama S."/>
            <person name="Nakagawa S."/>
        </authorList>
    </citation>
    <scope>NUCLEOTIDE SEQUENCE [LARGE SCALE GENOMIC DNA]</scope>
    <source>
        <strain evidence="1 2">NKW23</strain>
    </source>
</reference>
<protein>
    <recommendedName>
        <fullName evidence="3">Tail tube protein</fullName>
    </recommendedName>
</protein>
<evidence type="ECO:0008006" key="3">
    <source>
        <dbReference type="Google" id="ProtNLM"/>
    </source>
</evidence>
<dbReference type="RefSeq" id="WP_285671367.1">
    <property type="nucleotide sequence ID" value="NZ_BSYI01000011.1"/>
</dbReference>
<evidence type="ECO:0000313" key="1">
    <source>
        <dbReference type="EMBL" id="GMG82583.1"/>
    </source>
</evidence>
<gene>
    <name evidence="1" type="ORF">LNKW23_17960</name>
</gene>
<organism evidence="1 2">
    <name type="scientific">Paralimibaculum aggregatum</name>
    <dbReference type="NCBI Taxonomy" id="3036245"/>
    <lineage>
        <taxon>Bacteria</taxon>
        <taxon>Pseudomonadati</taxon>
        <taxon>Pseudomonadota</taxon>
        <taxon>Alphaproteobacteria</taxon>
        <taxon>Rhodobacterales</taxon>
        <taxon>Paracoccaceae</taxon>
        <taxon>Paralimibaculum</taxon>
    </lineage>
</organism>
<evidence type="ECO:0000313" key="2">
    <source>
        <dbReference type="Proteomes" id="UP001239909"/>
    </source>
</evidence>
<dbReference type="InterPro" id="IPR022344">
    <property type="entry name" value="GTA_major-tail"/>
</dbReference>
<proteinExistence type="predicted"/>
<name>A0ABQ6LP51_9RHOB</name>
<keyword evidence="2" id="KW-1185">Reference proteome</keyword>
<comment type="caution">
    <text evidence="1">The sequence shown here is derived from an EMBL/GenBank/DDBJ whole genome shotgun (WGS) entry which is preliminary data.</text>
</comment>
<dbReference type="EMBL" id="BSYI01000011">
    <property type="protein sequence ID" value="GMG82583.1"/>
    <property type="molecule type" value="Genomic_DNA"/>
</dbReference>
<dbReference type="Proteomes" id="UP001239909">
    <property type="component" value="Unassembled WGS sequence"/>
</dbReference>